<keyword evidence="4" id="KW-1185">Reference proteome</keyword>
<name>A0A0C9T3D2_SPHS4</name>
<dbReference type="InterPro" id="IPR045076">
    <property type="entry name" value="MutS"/>
</dbReference>
<dbReference type="GO" id="GO:0030983">
    <property type="term" value="F:mismatched DNA binding"/>
    <property type="evidence" value="ECO:0007669"/>
    <property type="project" value="InterPro"/>
</dbReference>
<organism evidence="3 4">
    <name type="scientific">Sphaerobolus stellatus (strain SS14)</name>
    <dbReference type="NCBI Taxonomy" id="990650"/>
    <lineage>
        <taxon>Eukaryota</taxon>
        <taxon>Fungi</taxon>
        <taxon>Dikarya</taxon>
        <taxon>Basidiomycota</taxon>
        <taxon>Agaricomycotina</taxon>
        <taxon>Agaricomycetes</taxon>
        <taxon>Phallomycetidae</taxon>
        <taxon>Geastrales</taxon>
        <taxon>Sphaerobolaceae</taxon>
        <taxon>Sphaerobolus</taxon>
    </lineage>
</organism>
<comment type="similarity">
    <text evidence="1">Belongs to the DNA mismatch repair MutS family.</text>
</comment>
<dbReference type="SUPFAM" id="SSF48334">
    <property type="entry name" value="DNA repair protein MutS, domain III"/>
    <property type="match status" value="1"/>
</dbReference>
<evidence type="ECO:0000313" key="3">
    <source>
        <dbReference type="EMBL" id="KIJ23388.1"/>
    </source>
</evidence>
<dbReference type="PANTHER" id="PTHR11361">
    <property type="entry name" value="DNA MISMATCH REPAIR PROTEIN MUTS FAMILY MEMBER"/>
    <property type="match status" value="1"/>
</dbReference>
<protein>
    <recommendedName>
        <fullName evidence="2">DNA mismatch repair protein MutS core domain-containing protein</fullName>
    </recommendedName>
</protein>
<dbReference type="Proteomes" id="UP000054279">
    <property type="component" value="Unassembled WGS sequence"/>
</dbReference>
<gene>
    <name evidence="3" type="ORF">M422DRAFT_56852</name>
</gene>
<dbReference type="InterPro" id="IPR007696">
    <property type="entry name" value="DNA_mismatch_repair_MutS_core"/>
</dbReference>
<dbReference type="GO" id="GO:0140664">
    <property type="term" value="F:ATP-dependent DNA damage sensor activity"/>
    <property type="evidence" value="ECO:0007669"/>
    <property type="project" value="InterPro"/>
</dbReference>
<dbReference type="InterPro" id="IPR036187">
    <property type="entry name" value="DNA_mismatch_repair_MutS_sf"/>
</dbReference>
<dbReference type="GO" id="GO:0032301">
    <property type="term" value="C:MutSalpha complex"/>
    <property type="evidence" value="ECO:0007669"/>
    <property type="project" value="TreeGrafter"/>
</dbReference>
<dbReference type="Gene3D" id="1.10.1420.10">
    <property type="match status" value="1"/>
</dbReference>
<dbReference type="HOGENOM" id="CLU_1262238_0_0_1"/>
<dbReference type="EMBL" id="KN837696">
    <property type="protein sequence ID" value="KIJ23388.1"/>
    <property type="molecule type" value="Genomic_DNA"/>
</dbReference>
<dbReference type="Pfam" id="PF05192">
    <property type="entry name" value="MutS_III"/>
    <property type="match status" value="1"/>
</dbReference>
<sequence length="219" mass="24723">MRNFNIYDPMKEGKGLILDGQTLAHIEVLVNSEGTSEGSLLSLLGRCVTPFGKRLFRLWLCMPLKNVEQIMQRQDAVQDLINNPTFEAEFAKLAKGLPDLERTVSRIHAKSCKVKEFLKVIECFKKLNKGLAKLADSADSLDFNSIPCLLRSAPDLQSHLKNIESMFVTLENANFDELLPVEGKDEIYDGIQAETDELEQKLDDKLRDFSKKHKGGIQI</sequence>
<dbReference type="PANTHER" id="PTHR11361:SF148">
    <property type="entry name" value="DNA MISMATCH REPAIR PROTEIN MSH6"/>
    <property type="match status" value="1"/>
</dbReference>
<evidence type="ECO:0000259" key="2">
    <source>
        <dbReference type="Pfam" id="PF05192"/>
    </source>
</evidence>
<reference evidence="3 4" key="1">
    <citation type="submission" date="2014-06" db="EMBL/GenBank/DDBJ databases">
        <title>Evolutionary Origins and Diversification of the Mycorrhizal Mutualists.</title>
        <authorList>
            <consortium name="DOE Joint Genome Institute"/>
            <consortium name="Mycorrhizal Genomics Consortium"/>
            <person name="Kohler A."/>
            <person name="Kuo A."/>
            <person name="Nagy L.G."/>
            <person name="Floudas D."/>
            <person name="Copeland A."/>
            <person name="Barry K.W."/>
            <person name="Cichocki N."/>
            <person name="Veneault-Fourrey C."/>
            <person name="LaButti K."/>
            <person name="Lindquist E.A."/>
            <person name="Lipzen A."/>
            <person name="Lundell T."/>
            <person name="Morin E."/>
            <person name="Murat C."/>
            <person name="Riley R."/>
            <person name="Ohm R."/>
            <person name="Sun H."/>
            <person name="Tunlid A."/>
            <person name="Henrissat B."/>
            <person name="Grigoriev I.V."/>
            <person name="Hibbett D.S."/>
            <person name="Martin F."/>
        </authorList>
    </citation>
    <scope>NUCLEOTIDE SEQUENCE [LARGE SCALE GENOMIC DNA]</scope>
    <source>
        <strain evidence="3 4">SS14</strain>
    </source>
</reference>
<dbReference type="GO" id="GO:0005524">
    <property type="term" value="F:ATP binding"/>
    <property type="evidence" value="ECO:0007669"/>
    <property type="project" value="InterPro"/>
</dbReference>
<dbReference type="OrthoDB" id="121051at2759"/>
<proteinExistence type="inferred from homology"/>
<evidence type="ECO:0000256" key="1">
    <source>
        <dbReference type="ARBA" id="ARBA00006271"/>
    </source>
</evidence>
<dbReference type="GO" id="GO:0006298">
    <property type="term" value="P:mismatch repair"/>
    <property type="evidence" value="ECO:0007669"/>
    <property type="project" value="InterPro"/>
</dbReference>
<dbReference type="AlphaFoldDB" id="A0A0C9T3D2"/>
<feature type="domain" description="DNA mismatch repair protein MutS core" evidence="2">
    <location>
        <begin position="21"/>
        <end position="202"/>
    </location>
</feature>
<evidence type="ECO:0000313" key="4">
    <source>
        <dbReference type="Proteomes" id="UP000054279"/>
    </source>
</evidence>
<accession>A0A0C9T3D2</accession>